<dbReference type="RefSeq" id="WP_348262077.1">
    <property type="nucleotide sequence ID" value="NZ_CP121196.1"/>
</dbReference>
<name>A0AAU7DGB8_9BACT</name>
<proteinExistence type="predicted"/>
<dbReference type="Pfam" id="PF11746">
    <property type="entry name" value="DUF3303"/>
    <property type="match status" value="1"/>
</dbReference>
<evidence type="ECO:0000313" key="1">
    <source>
        <dbReference type="EMBL" id="XBH16849.1"/>
    </source>
</evidence>
<organism evidence="1">
    <name type="scientific">Telmatobacter sp. DSM 110680</name>
    <dbReference type="NCBI Taxonomy" id="3036704"/>
    <lineage>
        <taxon>Bacteria</taxon>
        <taxon>Pseudomonadati</taxon>
        <taxon>Acidobacteriota</taxon>
        <taxon>Terriglobia</taxon>
        <taxon>Terriglobales</taxon>
        <taxon>Acidobacteriaceae</taxon>
        <taxon>Telmatobacter</taxon>
    </lineage>
</organism>
<dbReference type="EMBL" id="CP121196">
    <property type="protein sequence ID" value="XBH16849.1"/>
    <property type="molecule type" value="Genomic_DNA"/>
</dbReference>
<reference evidence="1" key="1">
    <citation type="submission" date="2023-03" db="EMBL/GenBank/DDBJ databases">
        <title>Edaphobacter sp.</title>
        <authorList>
            <person name="Huber K.J."/>
            <person name="Papendorf J."/>
            <person name="Pilke C."/>
            <person name="Bunk B."/>
            <person name="Sproeer C."/>
            <person name="Pester M."/>
        </authorList>
    </citation>
    <scope>NUCLEOTIDE SEQUENCE</scope>
    <source>
        <strain evidence="1">DSM 110680</strain>
    </source>
</reference>
<dbReference type="InterPro" id="IPR021734">
    <property type="entry name" value="DUF3303"/>
</dbReference>
<dbReference type="AlphaFoldDB" id="A0AAU7DGB8"/>
<accession>A0AAU7DGB8</accession>
<sequence>MRVMSTYSVRPGCIKEAAARFLAGEGAPVEGVTLVGRWHKTDGSGGFVLYESDSPEALFNGAMKWADVLEIHSNVVVDDNAAGAAMAKYYGK</sequence>
<protein>
    <submittedName>
        <fullName evidence="1">DUF3303 family protein</fullName>
    </submittedName>
</protein>
<gene>
    <name evidence="1" type="ORF">P8935_20015</name>
</gene>